<evidence type="ECO:0000313" key="7">
    <source>
        <dbReference type="Proteomes" id="UP000665561"/>
    </source>
</evidence>
<dbReference type="PROSITE" id="PS51462">
    <property type="entry name" value="NUDIX"/>
    <property type="match status" value="1"/>
</dbReference>
<dbReference type="Pfam" id="PF00293">
    <property type="entry name" value="NUDIX"/>
    <property type="match status" value="1"/>
</dbReference>
<accession>A0ABW9XZN3</accession>
<dbReference type="InterPro" id="IPR015797">
    <property type="entry name" value="NUDIX_hydrolase-like_dom_sf"/>
</dbReference>
<evidence type="ECO:0000256" key="1">
    <source>
        <dbReference type="ARBA" id="ARBA00001946"/>
    </source>
</evidence>
<dbReference type="CDD" id="cd02883">
    <property type="entry name" value="NUDIX_Hydrolase"/>
    <property type="match status" value="1"/>
</dbReference>
<protein>
    <submittedName>
        <fullName evidence="6">NUDIX domain-containing protein</fullName>
    </submittedName>
</protein>
<organism evidence="6 7">
    <name type="scientific">Paenibacillus glycinis</name>
    <dbReference type="NCBI Taxonomy" id="2697035"/>
    <lineage>
        <taxon>Bacteria</taxon>
        <taxon>Bacillati</taxon>
        <taxon>Bacillota</taxon>
        <taxon>Bacilli</taxon>
        <taxon>Bacillales</taxon>
        <taxon>Paenibacillaceae</taxon>
        <taxon>Paenibacillus</taxon>
    </lineage>
</organism>
<dbReference type="Gene3D" id="3.90.79.10">
    <property type="entry name" value="Nucleoside Triphosphate Pyrophosphohydrolase"/>
    <property type="match status" value="1"/>
</dbReference>
<dbReference type="InterPro" id="IPR020084">
    <property type="entry name" value="NUDIX_hydrolase_CS"/>
</dbReference>
<sequence length="123" mass="14422">MIAQAIIYDRPNSLLMVRQYVERGDIVWNFPGGGIEDGESPEQACVREVAEETGFQIKIIELISKKKEKYTYRAEIIGGTLKTEFNEPYNEDIIEVQWIDMKDANYFDKITKPIRDEFIRRIE</sequence>
<comment type="caution">
    <text evidence="6">The sequence shown here is derived from an EMBL/GenBank/DDBJ whole genome shotgun (WGS) entry which is preliminary data.</text>
</comment>
<dbReference type="PROSITE" id="PS00893">
    <property type="entry name" value="NUDIX_BOX"/>
    <property type="match status" value="1"/>
</dbReference>
<evidence type="ECO:0000259" key="5">
    <source>
        <dbReference type="PROSITE" id="PS51462"/>
    </source>
</evidence>
<gene>
    <name evidence="6" type="ORF">GT019_30360</name>
</gene>
<dbReference type="PRINTS" id="PR00502">
    <property type="entry name" value="NUDIXFAMILY"/>
</dbReference>
<dbReference type="InterPro" id="IPR000086">
    <property type="entry name" value="NUDIX_hydrolase_dom"/>
</dbReference>
<keyword evidence="3" id="KW-0460">Magnesium</keyword>
<keyword evidence="2 4" id="KW-0378">Hydrolase</keyword>
<dbReference type="InterPro" id="IPR020476">
    <property type="entry name" value="Nudix_hydrolase"/>
</dbReference>
<reference evidence="6 7" key="1">
    <citation type="submission" date="2020-01" db="EMBL/GenBank/DDBJ databases">
        <title>Paenibacillus soybeanensis sp. nov. isolated from the nodules of soybean (Glycine max(L.) Merr).</title>
        <authorList>
            <person name="Wang H."/>
        </authorList>
    </citation>
    <scope>NUCLEOTIDE SEQUENCE [LARGE SCALE GENOMIC DNA]</scope>
    <source>
        <strain evidence="6 7">T1</strain>
    </source>
</reference>
<evidence type="ECO:0000256" key="2">
    <source>
        <dbReference type="ARBA" id="ARBA00022801"/>
    </source>
</evidence>
<evidence type="ECO:0000256" key="3">
    <source>
        <dbReference type="ARBA" id="ARBA00022842"/>
    </source>
</evidence>
<keyword evidence="7" id="KW-1185">Reference proteome</keyword>
<dbReference type="SUPFAM" id="SSF55811">
    <property type="entry name" value="Nudix"/>
    <property type="match status" value="1"/>
</dbReference>
<proteinExistence type="inferred from homology"/>
<dbReference type="PANTHER" id="PTHR43046:SF12">
    <property type="entry name" value="GDP-MANNOSE MANNOSYL HYDROLASE"/>
    <property type="match status" value="1"/>
</dbReference>
<evidence type="ECO:0000256" key="4">
    <source>
        <dbReference type="RuleBase" id="RU003476"/>
    </source>
</evidence>
<comment type="cofactor">
    <cofactor evidence="1">
        <name>Mg(2+)</name>
        <dbReference type="ChEBI" id="CHEBI:18420"/>
    </cofactor>
</comment>
<dbReference type="Proteomes" id="UP000665561">
    <property type="component" value="Unassembled WGS sequence"/>
</dbReference>
<comment type="similarity">
    <text evidence="4">Belongs to the Nudix hydrolase family.</text>
</comment>
<dbReference type="PANTHER" id="PTHR43046">
    <property type="entry name" value="GDP-MANNOSE MANNOSYL HYDROLASE"/>
    <property type="match status" value="1"/>
</dbReference>
<feature type="domain" description="Nudix hydrolase" evidence="5">
    <location>
        <begin position="1"/>
        <end position="123"/>
    </location>
</feature>
<evidence type="ECO:0000313" key="6">
    <source>
        <dbReference type="EMBL" id="NBD28190.1"/>
    </source>
</evidence>
<dbReference type="EMBL" id="JAAAMV010000037">
    <property type="protein sequence ID" value="NBD28190.1"/>
    <property type="molecule type" value="Genomic_DNA"/>
</dbReference>
<name>A0ABW9XZN3_9BACL</name>